<dbReference type="FunFam" id="3.20.20.10:FF:000003">
    <property type="entry name" value="Diaminopimelate decarboxylase"/>
    <property type="match status" value="1"/>
</dbReference>
<dbReference type="PANTHER" id="PTHR43727">
    <property type="entry name" value="DIAMINOPIMELATE DECARBOXYLASE"/>
    <property type="match status" value="1"/>
</dbReference>
<dbReference type="Gene3D" id="3.20.20.10">
    <property type="entry name" value="Alanine racemase"/>
    <property type="match status" value="1"/>
</dbReference>
<comment type="caution">
    <text evidence="11">The sequence shown here is derived from an EMBL/GenBank/DDBJ whole genome shotgun (WGS) entry which is preliminary data.</text>
</comment>
<accession>A0A226EVN7</accession>
<evidence type="ECO:0000256" key="2">
    <source>
        <dbReference type="ARBA" id="ARBA00008872"/>
    </source>
</evidence>
<evidence type="ECO:0000259" key="10">
    <source>
        <dbReference type="Pfam" id="PF02784"/>
    </source>
</evidence>
<evidence type="ECO:0000256" key="7">
    <source>
        <dbReference type="PIRSR" id="PIRSR600183-50"/>
    </source>
</evidence>
<protein>
    <submittedName>
        <fullName evidence="11">Putative diaminopimelate decarboxylase, chloroplastic</fullName>
    </submittedName>
</protein>
<feature type="domain" description="Orn/DAP/Arg decarboxylase 2 N-terminal" evidence="10">
    <location>
        <begin position="88"/>
        <end position="342"/>
    </location>
</feature>
<dbReference type="STRING" id="158441.A0A226EVN7"/>
<keyword evidence="5" id="KW-0456">Lyase</keyword>
<proteinExistence type="inferred from homology"/>
<dbReference type="SUPFAM" id="SSF50621">
    <property type="entry name" value="Alanine racemase C-terminal domain-like"/>
    <property type="match status" value="1"/>
</dbReference>
<dbReference type="InterPro" id="IPR022657">
    <property type="entry name" value="De-COase2_CS"/>
</dbReference>
<dbReference type="PRINTS" id="PR01179">
    <property type="entry name" value="ODADCRBXLASE"/>
</dbReference>
<dbReference type="PRINTS" id="PR01181">
    <property type="entry name" value="DAPDCRBXLASE"/>
</dbReference>
<evidence type="ECO:0000256" key="8">
    <source>
        <dbReference type="RuleBase" id="RU003737"/>
    </source>
</evidence>
<keyword evidence="3" id="KW-0210">Decarboxylase</keyword>
<evidence type="ECO:0000313" key="12">
    <source>
        <dbReference type="Proteomes" id="UP000198287"/>
    </source>
</evidence>
<dbReference type="Gene3D" id="2.40.37.10">
    <property type="entry name" value="Lyase, Ornithine Decarboxylase, Chain A, domain 1"/>
    <property type="match status" value="1"/>
</dbReference>
<evidence type="ECO:0000256" key="6">
    <source>
        <dbReference type="ARBA" id="ARBA00037173"/>
    </source>
</evidence>
<dbReference type="InterPro" id="IPR009006">
    <property type="entry name" value="Ala_racemase/Decarboxylase_C"/>
</dbReference>
<sequence length="480" mass="52643">MDNLVDKVLTPPQSPSSAFFSYRNGLLYCEEVSIDDFLTTSLSKTEDKKDVVNINGKVVTLDVPPTPVFLYSLAALKSNVSKYLDAIRTSELKCRLGYAVKANGNHTILTTLHQSGVEMLVCVSGNEVLSGIQAGFEPRNIILNGNGKQEWEIKLAIQFGLLLNVDSVFDAKNIANVAKLHPGREVRLLLRIRPSATIHKGDLAIHPYVNTAEASKFGFGKDELDQVLTILEGQETTKVVGIHCHLGSCIYDPDVYHSIGKIMTDMVDELGKRGHTVELLDIGGGIGIDYYKVVPGMEEYGVKTSPNPHQVVPNIASFMSILAKTLPKNVNIILEPGRSMVADTALVACKVLGRKVAGQKKFVIVDASMSEVIRPCLYGAHHQILPTKLSKSSQWEPYDVVGPICESADFLGHNVPLQEEDKDSTASYLAIMDVGAYCFSMSSNYNMRPRPAEIMIDGTTWTTIRERDTFQNVTGRGTIN</sequence>
<evidence type="ECO:0000313" key="11">
    <source>
        <dbReference type="EMBL" id="OXA61652.1"/>
    </source>
</evidence>
<comment type="cofactor">
    <cofactor evidence="1 7">
        <name>pyridoxal 5'-phosphate</name>
        <dbReference type="ChEBI" id="CHEBI:597326"/>
    </cofactor>
</comment>
<dbReference type="SUPFAM" id="SSF51419">
    <property type="entry name" value="PLP-binding barrel"/>
    <property type="match status" value="1"/>
</dbReference>
<dbReference type="PANTHER" id="PTHR43727:SF2">
    <property type="entry name" value="GROUP IV DECARBOXYLASE"/>
    <property type="match status" value="1"/>
</dbReference>
<evidence type="ECO:0000256" key="5">
    <source>
        <dbReference type="ARBA" id="ARBA00023239"/>
    </source>
</evidence>
<keyword evidence="12" id="KW-1185">Reference proteome</keyword>
<dbReference type="EMBL" id="LNIX01000001">
    <property type="protein sequence ID" value="OXA61652.1"/>
    <property type="molecule type" value="Genomic_DNA"/>
</dbReference>
<feature type="active site" description="Proton donor" evidence="7">
    <location>
        <position position="405"/>
    </location>
</feature>
<dbReference type="InterPro" id="IPR000183">
    <property type="entry name" value="Orn/DAP/Arg_de-COase"/>
</dbReference>
<dbReference type="GO" id="GO:0008836">
    <property type="term" value="F:diaminopimelate decarboxylase activity"/>
    <property type="evidence" value="ECO:0007669"/>
    <property type="project" value="InterPro"/>
</dbReference>
<keyword evidence="4 7" id="KW-0663">Pyridoxal phosphate</keyword>
<evidence type="ECO:0000259" key="9">
    <source>
        <dbReference type="Pfam" id="PF00278"/>
    </source>
</evidence>
<dbReference type="GO" id="GO:0009089">
    <property type="term" value="P:lysine biosynthetic process via diaminopimelate"/>
    <property type="evidence" value="ECO:0007669"/>
    <property type="project" value="InterPro"/>
</dbReference>
<dbReference type="Pfam" id="PF00278">
    <property type="entry name" value="Orn_DAP_Arg_deC"/>
    <property type="match status" value="1"/>
</dbReference>
<evidence type="ECO:0000256" key="4">
    <source>
        <dbReference type="ARBA" id="ARBA00022898"/>
    </source>
</evidence>
<dbReference type="InterPro" id="IPR002986">
    <property type="entry name" value="DAP_deCOOHase_LysA"/>
</dbReference>
<name>A0A226EVN7_FOLCA</name>
<evidence type="ECO:0000256" key="1">
    <source>
        <dbReference type="ARBA" id="ARBA00001933"/>
    </source>
</evidence>
<feature type="modified residue" description="N6-(pyridoxal phosphate)lysine" evidence="7">
    <location>
        <position position="101"/>
    </location>
</feature>
<dbReference type="OrthoDB" id="5034579at2759"/>
<dbReference type="AlphaFoldDB" id="A0A226EVN7"/>
<dbReference type="InterPro" id="IPR022643">
    <property type="entry name" value="De-COase2_C"/>
</dbReference>
<dbReference type="PROSITE" id="PS00878">
    <property type="entry name" value="ODR_DC_2_1"/>
    <property type="match status" value="1"/>
</dbReference>
<feature type="domain" description="Orn/DAP/Arg decarboxylase 2 C-terminal" evidence="9">
    <location>
        <begin position="344"/>
        <end position="435"/>
    </location>
</feature>
<dbReference type="OMA" id="HGNAKSP"/>
<organism evidence="11 12">
    <name type="scientific">Folsomia candida</name>
    <name type="common">Springtail</name>
    <dbReference type="NCBI Taxonomy" id="158441"/>
    <lineage>
        <taxon>Eukaryota</taxon>
        <taxon>Metazoa</taxon>
        <taxon>Ecdysozoa</taxon>
        <taxon>Arthropoda</taxon>
        <taxon>Hexapoda</taxon>
        <taxon>Collembola</taxon>
        <taxon>Entomobryomorpha</taxon>
        <taxon>Isotomoidea</taxon>
        <taxon>Isotomidae</taxon>
        <taxon>Proisotominae</taxon>
        <taxon>Folsomia</taxon>
    </lineage>
</organism>
<dbReference type="Proteomes" id="UP000198287">
    <property type="component" value="Unassembled WGS sequence"/>
</dbReference>
<dbReference type="InterPro" id="IPR029066">
    <property type="entry name" value="PLP-binding_barrel"/>
</dbReference>
<dbReference type="Pfam" id="PF02784">
    <property type="entry name" value="Orn_Arg_deC_N"/>
    <property type="match status" value="1"/>
</dbReference>
<dbReference type="InterPro" id="IPR022653">
    <property type="entry name" value="De-COase2_pyr-phos_BS"/>
</dbReference>
<dbReference type="NCBIfam" id="TIGR01048">
    <property type="entry name" value="lysA"/>
    <property type="match status" value="1"/>
</dbReference>
<comment type="similarity">
    <text evidence="2 8">Belongs to the Orn/Lys/Arg decarboxylase class-II family.</text>
</comment>
<dbReference type="PROSITE" id="PS00879">
    <property type="entry name" value="ODR_DC_2_2"/>
    <property type="match status" value="1"/>
</dbReference>
<comment type="function">
    <text evidence="6">Catalyzes the first and rate-limiting step of polyamine biosynthesis that converts ornithine into putrescine, which is the precursor for the polyamines, spermidine and spermine. Polyamines are essential for cell proliferation and are implicated in cellular processes, ranging from DNA replication to apoptosis.</text>
</comment>
<dbReference type="CDD" id="cd06828">
    <property type="entry name" value="PLPDE_III_DapDC"/>
    <property type="match status" value="1"/>
</dbReference>
<gene>
    <name evidence="11" type="ORF">Fcan01_03826</name>
</gene>
<reference evidence="11 12" key="1">
    <citation type="submission" date="2015-12" db="EMBL/GenBank/DDBJ databases">
        <title>The genome of Folsomia candida.</title>
        <authorList>
            <person name="Faddeeva A."/>
            <person name="Derks M.F."/>
            <person name="Anvar Y."/>
            <person name="Smit S."/>
            <person name="Van Straalen N."/>
            <person name="Roelofs D."/>
        </authorList>
    </citation>
    <scope>NUCLEOTIDE SEQUENCE [LARGE SCALE GENOMIC DNA]</scope>
    <source>
        <strain evidence="11 12">VU population</strain>
        <tissue evidence="11">Whole body</tissue>
    </source>
</reference>
<evidence type="ECO:0000256" key="3">
    <source>
        <dbReference type="ARBA" id="ARBA00022793"/>
    </source>
</evidence>
<dbReference type="InterPro" id="IPR022644">
    <property type="entry name" value="De-COase2_N"/>
</dbReference>